<comment type="caution">
    <text evidence="1">The sequence shown here is derived from an EMBL/GenBank/DDBJ whole genome shotgun (WGS) entry which is preliminary data.</text>
</comment>
<dbReference type="InterPro" id="IPR013783">
    <property type="entry name" value="Ig-like_fold"/>
</dbReference>
<gene>
    <name evidence="1" type="primary">Ptprf</name>
    <name evidence="1" type="ORF">EVAR_5236_1</name>
</gene>
<dbReference type="EMBL" id="BGZK01000919">
    <property type="protein sequence ID" value="GBP65090.1"/>
    <property type="molecule type" value="Genomic_DNA"/>
</dbReference>
<organism evidence="1 2">
    <name type="scientific">Eumeta variegata</name>
    <name type="common">Bagworm moth</name>
    <name type="synonym">Eumeta japonica</name>
    <dbReference type="NCBI Taxonomy" id="151549"/>
    <lineage>
        <taxon>Eukaryota</taxon>
        <taxon>Metazoa</taxon>
        <taxon>Ecdysozoa</taxon>
        <taxon>Arthropoda</taxon>
        <taxon>Hexapoda</taxon>
        <taxon>Insecta</taxon>
        <taxon>Pterygota</taxon>
        <taxon>Neoptera</taxon>
        <taxon>Endopterygota</taxon>
        <taxon>Lepidoptera</taxon>
        <taxon>Glossata</taxon>
        <taxon>Ditrysia</taxon>
        <taxon>Tineoidea</taxon>
        <taxon>Psychidae</taxon>
        <taxon>Oiketicinae</taxon>
        <taxon>Eumeta</taxon>
    </lineage>
</organism>
<reference evidence="1 2" key="1">
    <citation type="journal article" date="2019" name="Commun. Biol.">
        <title>The bagworm genome reveals a unique fibroin gene that provides high tensile strength.</title>
        <authorList>
            <person name="Kono N."/>
            <person name="Nakamura H."/>
            <person name="Ohtoshi R."/>
            <person name="Tomita M."/>
            <person name="Numata K."/>
            <person name="Arakawa K."/>
        </authorList>
    </citation>
    <scope>NUCLEOTIDE SEQUENCE [LARGE SCALE GENOMIC DNA]</scope>
</reference>
<dbReference type="CDD" id="cd00063">
    <property type="entry name" value="FN3"/>
    <property type="match status" value="1"/>
</dbReference>
<accession>A0A4C1XPL3</accession>
<dbReference type="OrthoDB" id="6138780at2759"/>
<evidence type="ECO:0000313" key="1">
    <source>
        <dbReference type="EMBL" id="GBP65090.1"/>
    </source>
</evidence>
<name>A0A4C1XPL3_EUMVA</name>
<evidence type="ECO:0000313" key="2">
    <source>
        <dbReference type="Proteomes" id="UP000299102"/>
    </source>
</evidence>
<dbReference type="InterPro" id="IPR003961">
    <property type="entry name" value="FN3_dom"/>
</dbReference>
<dbReference type="InterPro" id="IPR036116">
    <property type="entry name" value="FN3_sf"/>
</dbReference>
<dbReference type="Gene3D" id="2.60.40.10">
    <property type="entry name" value="Immunoglobulins"/>
    <property type="match status" value="1"/>
</dbReference>
<dbReference type="SUPFAM" id="SSF49265">
    <property type="entry name" value="Fibronectin type III"/>
    <property type="match status" value="1"/>
</dbReference>
<dbReference type="AlphaFoldDB" id="A0A4C1XPL3"/>
<protein>
    <submittedName>
        <fullName evidence="1">Receptor-type tyrosine-protein phosphatase F</fullName>
    </submittedName>
</protein>
<keyword evidence="1" id="KW-0675">Receptor</keyword>
<keyword evidence="2" id="KW-1185">Reference proteome</keyword>
<sequence>MNRLEKKRLSSSATERSEIVVCTLDKVKAQLKHCVLAPSGGPEGLRCAAAGPTALRASWRAPAAEARGGLVTHYTLQYSRKHSDPLAPPQEAHLTVQCLKDHDKPSLLDLFHWRQHFPSLQSTLAPEFNLRAAQGSNLK</sequence>
<dbReference type="Proteomes" id="UP000299102">
    <property type="component" value="Unassembled WGS sequence"/>
</dbReference>
<proteinExistence type="predicted"/>